<reference evidence="1 2" key="1">
    <citation type="submission" date="2021-01" db="EMBL/GenBank/DDBJ databases">
        <title>Whole genome shotgun sequence of Actinoplanes palleronii NBRC 14916.</title>
        <authorList>
            <person name="Komaki H."/>
            <person name="Tamura T."/>
        </authorList>
    </citation>
    <scope>NUCLEOTIDE SEQUENCE [LARGE SCALE GENOMIC DNA]</scope>
    <source>
        <strain evidence="1 2">NBRC 14916</strain>
    </source>
</reference>
<dbReference type="Proteomes" id="UP000624709">
    <property type="component" value="Unassembled WGS sequence"/>
</dbReference>
<comment type="caution">
    <text evidence="1">The sequence shown here is derived from an EMBL/GenBank/DDBJ whole genome shotgun (WGS) entry which is preliminary data.</text>
</comment>
<accession>A0ABQ4B419</accession>
<dbReference type="EMBL" id="BOMS01000018">
    <property type="protein sequence ID" value="GIE65414.1"/>
    <property type="molecule type" value="Genomic_DNA"/>
</dbReference>
<gene>
    <name evidence="1" type="ORF">Apa02nite_015220</name>
</gene>
<sequence>MRRPTWYLVLAILLSSGLTGAVAIVWGRVDRAESDRKFCDLISAQDDAWSETTPTTITGRRVAEAMRKLRQDLDCPAQ</sequence>
<evidence type="ECO:0000313" key="1">
    <source>
        <dbReference type="EMBL" id="GIE65414.1"/>
    </source>
</evidence>
<protein>
    <recommendedName>
        <fullName evidence="3">Secreted protein</fullName>
    </recommendedName>
</protein>
<evidence type="ECO:0008006" key="3">
    <source>
        <dbReference type="Google" id="ProtNLM"/>
    </source>
</evidence>
<dbReference type="RefSeq" id="WP_203824408.1">
    <property type="nucleotide sequence ID" value="NZ_BAAATY010000008.1"/>
</dbReference>
<name>A0ABQ4B419_9ACTN</name>
<keyword evidence="2" id="KW-1185">Reference proteome</keyword>
<proteinExistence type="predicted"/>
<evidence type="ECO:0000313" key="2">
    <source>
        <dbReference type="Proteomes" id="UP000624709"/>
    </source>
</evidence>
<organism evidence="1 2">
    <name type="scientific">Actinoplanes palleronii</name>
    <dbReference type="NCBI Taxonomy" id="113570"/>
    <lineage>
        <taxon>Bacteria</taxon>
        <taxon>Bacillati</taxon>
        <taxon>Actinomycetota</taxon>
        <taxon>Actinomycetes</taxon>
        <taxon>Micromonosporales</taxon>
        <taxon>Micromonosporaceae</taxon>
        <taxon>Actinoplanes</taxon>
    </lineage>
</organism>